<dbReference type="GO" id="GO:0016020">
    <property type="term" value="C:membrane"/>
    <property type="evidence" value="ECO:0007669"/>
    <property type="project" value="UniProtKB-SubCell"/>
</dbReference>
<name>A0AAQ4FCT4_AMBAM</name>
<evidence type="ECO:0000313" key="6">
    <source>
        <dbReference type="EMBL" id="KAK8785027.1"/>
    </source>
</evidence>
<evidence type="ECO:0000256" key="3">
    <source>
        <dbReference type="ARBA" id="ARBA00022989"/>
    </source>
</evidence>
<gene>
    <name evidence="6" type="ORF">V5799_008606</name>
</gene>
<comment type="caution">
    <text evidence="6">The sequence shown here is derived from an EMBL/GenBank/DDBJ whole genome shotgun (WGS) entry which is preliminary data.</text>
</comment>
<evidence type="ECO:0000256" key="5">
    <source>
        <dbReference type="SAM" id="Phobius"/>
    </source>
</evidence>
<feature type="transmembrane region" description="Helical" evidence="5">
    <location>
        <begin position="128"/>
        <end position="150"/>
    </location>
</feature>
<keyword evidence="2 5" id="KW-0812">Transmembrane</keyword>
<evidence type="ECO:0000256" key="1">
    <source>
        <dbReference type="ARBA" id="ARBA00004141"/>
    </source>
</evidence>
<comment type="subcellular location">
    <subcellularLocation>
        <location evidence="1">Membrane</location>
        <topology evidence="1">Multi-pass membrane protein</topology>
    </subcellularLocation>
</comment>
<feature type="transmembrane region" description="Helical" evidence="5">
    <location>
        <begin position="190"/>
        <end position="210"/>
    </location>
</feature>
<keyword evidence="3 5" id="KW-1133">Transmembrane helix</keyword>
<feature type="transmembrane region" description="Helical" evidence="5">
    <location>
        <begin position="290"/>
        <end position="305"/>
    </location>
</feature>
<dbReference type="Proteomes" id="UP001321473">
    <property type="component" value="Unassembled WGS sequence"/>
</dbReference>
<feature type="transmembrane region" description="Helical" evidence="5">
    <location>
        <begin position="12"/>
        <end position="30"/>
    </location>
</feature>
<sequence>MNPAPQSRLHCYFRASDFVLEFFAFLYIFAHSSSTSVHQLLLRISECIYRGSVLPEDVNSTFPTPATTADQDRLDRCAASMANRSTRAEEVPLEDVMLSLPVIELACSLVICMVVGGWSDAHGRKLHFVLALLGALIKDLAALVFVLAKLPGRDVIYGVTIASGLLGSANLFAAGALCHVSDNSDYRSRTARIGGLTFALYVGRSASVFVERTWKPLLVDSFARITVIVVSVQLVLNLVCLLAVTVVVRESMRIMPGYSGSPVRNFVCMRQLKGVVLLATRKRNTRGREFVLILCAVFLLARFVYCVRVRGRIHAARRVPGAAPGLPGLVTGHRRCHLLHGRVGRQGGGAHRRNARHCRHRRCPLASHGSARAGVTVQACTA</sequence>
<dbReference type="PANTHER" id="PTHR23507">
    <property type="entry name" value="ZGC:174356"/>
    <property type="match status" value="1"/>
</dbReference>
<feature type="transmembrane region" description="Helical" evidence="5">
    <location>
        <begin position="156"/>
        <end position="178"/>
    </location>
</feature>
<keyword evidence="7" id="KW-1185">Reference proteome</keyword>
<protein>
    <submittedName>
        <fullName evidence="6">Uncharacterized protein</fullName>
    </submittedName>
</protein>
<proteinExistence type="predicted"/>
<feature type="transmembrane region" description="Helical" evidence="5">
    <location>
        <begin position="222"/>
        <end position="248"/>
    </location>
</feature>
<accession>A0AAQ4FCT4</accession>
<keyword evidence="4 5" id="KW-0472">Membrane</keyword>
<dbReference type="GO" id="GO:0022857">
    <property type="term" value="F:transmembrane transporter activity"/>
    <property type="evidence" value="ECO:0007669"/>
    <property type="project" value="TreeGrafter"/>
</dbReference>
<dbReference type="PANTHER" id="PTHR23507:SF1">
    <property type="entry name" value="FI18259P1-RELATED"/>
    <property type="match status" value="1"/>
</dbReference>
<organism evidence="6 7">
    <name type="scientific">Amblyomma americanum</name>
    <name type="common">Lone star tick</name>
    <dbReference type="NCBI Taxonomy" id="6943"/>
    <lineage>
        <taxon>Eukaryota</taxon>
        <taxon>Metazoa</taxon>
        <taxon>Ecdysozoa</taxon>
        <taxon>Arthropoda</taxon>
        <taxon>Chelicerata</taxon>
        <taxon>Arachnida</taxon>
        <taxon>Acari</taxon>
        <taxon>Parasitiformes</taxon>
        <taxon>Ixodida</taxon>
        <taxon>Ixodoidea</taxon>
        <taxon>Ixodidae</taxon>
        <taxon>Amblyomminae</taxon>
        <taxon>Amblyomma</taxon>
    </lineage>
</organism>
<feature type="transmembrane region" description="Helical" evidence="5">
    <location>
        <begin position="96"/>
        <end position="116"/>
    </location>
</feature>
<dbReference type="AlphaFoldDB" id="A0AAQ4FCT4"/>
<reference evidence="6 7" key="1">
    <citation type="journal article" date="2023" name="Arcadia Sci">
        <title>De novo assembly of a long-read Amblyomma americanum tick genome.</title>
        <authorList>
            <person name="Chou S."/>
            <person name="Poskanzer K.E."/>
            <person name="Rollins M."/>
            <person name="Thuy-Boun P.S."/>
        </authorList>
    </citation>
    <scope>NUCLEOTIDE SEQUENCE [LARGE SCALE GENOMIC DNA]</scope>
    <source>
        <strain evidence="6">F_SG_1</strain>
        <tissue evidence="6">Salivary glands</tissue>
    </source>
</reference>
<evidence type="ECO:0000256" key="4">
    <source>
        <dbReference type="ARBA" id="ARBA00023136"/>
    </source>
</evidence>
<dbReference type="EMBL" id="JARKHS020004002">
    <property type="protein sequence ID" value="KAK8785027.1"/>
    <property type="molecule type" value="Genomic_DNA"/>
</dbReference>
<evidence type="ECO:0000256" key="2">
    <source>
        <dbReference type="ARBA" id="ARBA00022692"/>
    </source>
</evidence>
<evidence type="ECO:0000313" key="7">
    <source>
        <dbReference type="Proteomes" id="UP001321473"/>
    </source>
</evidence>